<reference evidence="6 7" key="1">
    <citation type="journal article" date="2024" name="Nat. Commun.">
        <title>Phylogenomics reveals the evolutionary origins of lichenization in chlorophyte algae.</title>
        <authorList>
            <person name="Puginier C."/>
            <person name="Libourel C."/>
            <person name="Otte J."/>
            <person name="Skaloud P."/>
            <person name="Haon M."/>
            <person name="Grisel S."/>
            <person name="Petersen M."/>
            <person name="Berrin J.G."/>
            <person name="Delaux P.M."/>
            <person name="Dal Grande F."/>
            <person name="Keller J."/>
        </authorList>
    </citation>
    <scope>NUCLEOTIDE SEQUENCE [LARGE SCALE GENOMIC DNA]</scope>
    <source>
        <strain evidence="6 7">SAG 2523</strain>
    </source>
</reference>
<dbReference type="GO" id="GO:0051082">
    <property type="term" value="F:unfolded protein binding"/>
    <property type="evidence" value="ECO:0007669"/>
    <property type="project" value="TreeGrafter"/>
</dbReference>
<name>A0AAW1S525_9CHLO</name>
<dbReference type="GO" id="GO:0005737">
    <property type="term" value="C:cytoplasm"/>
    <property type="evidence" value="ECO:0007669"/>
    <property type="project" value="UniProtKB-SubCell"/>
</dbReference>
<sequence length="307" mass="33966">MASHTTIEEIDENEPTKVVSPFQSIFDEHQRKPYKFLTSAFDFLSEETSFFEQPEASKLLARLLRDTKAKKAPTKAAPSSTPPAANGTSKQPVPKPAAPEMPAASPSATAAEVPDSEPETMKGPGGKDFKVVEPTGLQPNVGNGADYDHFSWTQTLGEVAMTVPVPAGTRGGQCVVDISRTRLTVGVKGQEPILEGEFTEAIKPEDCYWDLADGKLLEISLQKQNTMQWWKGVLKTDPEICTQKVQPENSKLSDLDGDTRQTVEKMMFDQRQKQMGLPTSEEQKKQDMMKKFMAQHPEMDFSNAKIM</sequence>
<dbReference type="PANTHER" id="PTHR12356">
    <property type="entry name" value="NUCLEAR MOVEMENT PROTEIN NUDC"/>
    <property type="match status" value="1"/>
</dbReference>
<comment type="function">
    <text evidence="3">Small heat shock protein required for the establishment of auxin gradients and for patterning of the apical domain of the embryo. Involved in the specification of the cotyledon primordia. Also required for normal inflorescence and floral meristem function, normal developmental patterning and thermotolerance. Acts as a molecular chaperone.</text>
</comment>
<evidence type="ECO:0000256" key="4">
    <source>
        <dbReference type="SAM" id="MobiDB-lite"/>
    </source>
</evidence>
<dbReference type="InterPro" id="IPR037898">
    <property type="entry name" value="NudC_fam"/>
</dbReference>
<keyword evidence="7" id="KW-1185">Reference proteome</keyword>
<dbReference type="EMBL" id="JALJOV010001790">
    <property type="protein sequence ID" value="KAK9840864.1"/>
    <property type="molecule type" value="Genomic_DNA"/>
</dbReference>
<comment type="caution">
    <text evidence="6">The sequence shown here is derived from an EMBL/GenBank/DDBJ whole genome shotgun (WGS) entry which is preliminary data.</text>
</comment>
<dbReference type="PROSITE" id="PS51203">
    <property type="entry name" value="CS"/>
    <property type="match status" value="1"/>
</dbReference>
<dbReference type="CDD" id="cd06467">
    <property type="entry name" value="p23_NUDC_like"/>
    <property type="match status" value="1"/>
</dbReference>
<dbReference type="Gene3D" id="2.60.40.790">
    <property type="match status" value="1"/>
</dbReference>
<dbReference type="FunFam" id="2.60.40.790:FF:000001">
    <property type="entry name" value="Nuclear migration protein nudC"/>
    <property type="match status" value="1"/>
</dbReference>
<evidence type="ECO:0000256" key="3">
    <source>
        <dbReference type="ARBA" id="ARBA00053226"/>
    </source>
</evidence>
<organism evidence="6 7">
    <name type="scientific">Apatococcus fuscideae</name>
    <dbReference type="NCBI Taxonomy" id="2026836"/>
    <lineage>
        <taxon>Eukaryota</taxon>
        <taxon>Viridiplantae</taxon>
        <taxon>Chlorophyta</taxon>
        <taxon>core chlorophytes</taxon>
        <taxon>Trebouxiophyceae</taxon>
        <taxon>Chlorellales</taxon>
        <taxon>Chlorellaceae</taxon>
        <taxon>Apatococcus</taxon>
    </lineage>
</organism>
<feature type="compositionally biased region" description="Low complexity" evidence="4">
    <location>
        <begin position="100"/>
        <end position="113"/>
    </location>
</feature>
<dbReference type="Pfam" id="PF04969">
    <property type="entry name" value="CS"/>
    <property type="match status" value="1"/>
</dbReference>
<dbReference type="InterPro" id="IPR008978">
    <property type="entry name" value="HSP20-like_chaperone"/>
</dbReference>
<dbReference type="SUPFAM" id="SSF49764">
    <property type="entry name" value="HSP20-like chaperones"/>
    <property type="match status" value="1"/>
</dbReference>
<evidence type="ECO:0000256" key="2">
    <source>
        <dbReference type="ARBA" id="ARBA00022490"/>
    </source>
</evidence>
<dbReference type="AlphaFoldDB" id="A0AAW1S525"/>
<feature type="domain" description="CS" evidence="5">
    <location>
        <begin position="145"/>
        <end position="234"/>
    </location>
</feature>
<protein>
    <recommendedName>
        <fullName evidence="5">CS domain-containing protein</fullName>
    </recommendedName>
</protein>
<evidence type="ECO:0000313" key="7">
    <source>
        <dbReference type="Proteomes" id="UP001485043"/>
    </source>
</evidence>
<feature type="compositionally biased region" description="Low complexity" evidence="4">
    <location>
        <begin position="74"/>
        <end position="85"/>
    </location>
</feature>
<gene>
    <name evidence="6" type="ORF">WJX84_010210</name>
</gene>
<dbReference type="Proteomes" id="UP001485043">
    <property type="component" value="Unassembled WGS sequence"/>
</dbReference>
<accession>A0AAW1S525</accession>
<feature type="region of interest" description="Disordered" evidence="4">
    <location>
        <begin position="68"/>
        <end position="132"/>
    </location>
</feature>
<evidence type="ECO:0000259" key="5">
    <source>
        <dbReference type="PROSITE" id="PS51203"/>
    </source>
</evidence>
<dbReference type="InterPro" id="IPR007052">
    <property type="entry name" value="CS_dom"/>
</dbReference>
<proteinExistence type="predicted"/>
<comment type="subcellular location">
    <subcellularLocation>
        <location evidence="1">Cytoplasm</location>
    </subcellularLocation>
</comment>
<dbReference type="PANTHER" id="PTHR12356:SF3">
    <property type="entry name" value="NUCLEAR MIGRATION PROTEIN NUDC"/>
    <property type="match status" value="1"/>
</dbReference>
<evidence type="ECO:0000313" key="6">
    <source>
        <dbReference type="EMBL" id="KAK9840864.1"/>
    </source>
</evidence>
<keyword evidence="2" id="KW-0963">Cytoplasm</keyword>
<evidence type="ECO:0000256" key="1">
    <source>
        <dbReference type="ARBA" id="ARBA00004496"/>
    </source>
</evidence>
<dbReference type="GO" id="GO:0006457">
    <property type="term" value="P:protein folding"/>
    <property type="evidence" value="ECO:0007669"/>
    <property type="project" value="TreeGrafter"/>
</dbReference>